<dbReference type="PANTHER" id="PTHR32329">
    <property type="entry name" value="BIFUNCTIONAL PROTEIN [INCLUDES 2-HYDROXYACYL-COA DEHYDRATASE (N-TER) AND ITS ACTIVATOR DOMAIN (C_TERM)-RELATED"/>
    <property type="match status" value="1"/>
</dbReference>
<dbReference type="NCBIfam" id="TIGR00241">
    <property type="entry name" value="CoA_E_activ"/>
    <property type="match status" value="1"/>
</dbReference>
<dbReference type="Gene3D" id="3.30.420.40">
    <property type="match status" value="2"/>
</dbReference>
<evidence type="ECO:0000313" key="7">
    <source>
        <dbReference type="EMBL" id="RJP19370.1"/>
    </source>
</evidence>
<keyword evidence="5" id="KW-0411">Iron-sulfur</keyword>
<proteinExistence type="predicted"/>
<dbReference type="InterPro" id="IPR002731">
    <property type="entry name" value="ATPase_BadF"/>
</dbReference>
<name>A0A3A4NQM7_ABYX5</name>
<sequence length="284" mass="29957">MQKRWSRAGACRQSRGQTVTFYAGIDIGSLTCDAVIIDESANVVSFAIVLTGARSRGAIEAAYAAVLEGAGLKKQDISGLISTGYGREQVDGRIKSITEISCHAKGAAFLFPNTRLILDIGGQDSKSIKVGPNGQVLDFAMNDKCAAGTGRFFEVMARALEIDLDDMGRLASRANNKLSISSMCTVFAESEVVSLVARGEPVEDIVAGLCRAVAERTRALAQRVGIAPEVTMTGGVAKNLGVVRALEELLGQKFNIPAEPQIVGALGAAILARETTSRMNPVPK</sequence>
<organism evidence="7 8">
    <name type="scientific">Abyssobacteria bacterium (strain SURF_5)</name>
    <dbReference type="NCBI Taxonomy" id="2093360"/>
    <lineage>
        <taxon>Bacteria</taxon>
        <taxon>Pseudomonadati</taxon>
        <taxon>Candidatus Hydrogenedentota</taxon>
        <taxon>Candidatus Abyssobacteria</taxon>
    </lineage>
</organism>
<dbReference type="CDD" id="cd24036">
    <property type="entry name" value="ASKHA_NBD_BcrAD_BadFG_HgdC_HadI"/>
    <property type="match status" value="1"/>
</dbReference>
<accession>A0A3A4NQM7</accession>
<evidence type="ECO:0000313" key="8">
    <source>
        <dbReference type="Proteomes" id="UP000265882"/>
    </source>
</evidence>
<dbReference type="InterPro" id="IPR008275">
    <property type="entry name" value="CoA_E_activase_dom"/>
</dbReference>
<gene>
    <name evidence="7" type="ORF">C4520_13040</name>
</gene>
<comment type="caution">
    <text evidence="7">The sequence shown here is derived from an EMBL/GenBank/DDBJ whole genome shotgun (WGS) entry which is preliminary data.</text>
</comment>
<dbReference type="Pfam" id="PF01869">
    <property type="entry name" value="BcrAD_BadFG"/>
    <property type="match status" value="1"/>
</dbReference>
<evidence type="ECO:0000256" key="2">
    <source>
        <dbReference type="ARBA" id="ARBA00011738"/>
    </source>
</evidence>
<dbReference type="SUPFAM" id="SSF53067">
    <property type="entry name" value="Actin-like ATPase domain"/>
    <property type="match status" value="1"/>
</dbReference>
<dbReference type="InterPro" id="IPR043129">
    <property type="entry name" value="ATPase_NBD"/>
</dbReference>
<dbReference type="FunFam" id="3.30.420.40:FF:000217">
    <property type="entry name" value="2-hydroxyisocaproyl-CoA dehydratase activator"/>
    <property type="match status" value="1"/>
</dbReference>
<comment type="subunit">
    <text evidence="2">Homodimer.</text>
</comment>
<evidence type="ECO:0000256" key="5">
    <source>
        <dbReference type="ARBA" id="ARBA00023014"/>
    </source>
</evidence>
<keyword evidence="4" id="KW-0408">Iron</keyword>
<dbReference type="GO" id="GO:0046872">
    <property type="term" value="F:metal ion binding"/>
    <property type="evidence" value="ECO:0007669"/>
    <property type="project" value="UniProtKB-KW"/>
</dbReference>
<protein>
    <submittedName>
        <fullName evidence="7">2-hydroxyglutaryl-CoA dehydratase</fullName>
    </submittedName>
</protein>
<comment type="cofactor">
    <cofactor evidence="1">
        <name>[4Fe-4S] cluster</name>
        <dbReference type="ChEBI" id="CHEBI:49883"/>
    </cofactor>
</comment>
<dbReference type="InterPro" id="IPR051805">
    <property type="entry name" value="Dehydratase_Activator_Redct"/>
</dbReference>
<evidence type="ECO:0000256" key="1">
    <source>
        <dbReference type="ARBA" id="ARBA00001966"/>
    </source>
</evidence>
<dbReference type="GO" id="GO:0051536">
    <property type="term" value="F:iron-sulfur cluster binding"/>
    <property type="evidence" value="ECO:0007669"/>
    <property type="project" value="UniProtKB-KW"/>
</dbReference>
<feature type="domain" description="ATPase BadF/BadG/BcrA/BcrD type" evidence="6">
    <location>
        <begin position="24"/>
        <end position="272"/>
    </location>
</feature>
<dbReference type="AlphaFoldDB" id="A0A3A4NQM7"/>
<evidence type="ECO:0000256" key="3">
    <source>
        <dbReference type="ARBA" id="ARBA00022723"/>
    </source>
</evidence>
<keyword evidence="3" id="KW-0479">Metal-binding</keyword>
<evidence type="ECO:0000259" key="6">
    <source>
        <dbReference type="Pfam" id="PF01869"/>
    </source>
</evidence>
<reference evidence="7 8" key="1">
    <citation type="journal article" date="2017" name="ISME J.">
        <title>Energy and carbon metabolisms in a deep terrestrial subsurface fluid microbial community.</title>
        <authorList>
            <person name="Momper L."/>
            <person name="Jungbluth S.P."/>
            <person name="Lee M.D."/>
            <person name="Amend J.P."/>
        </authorList>
    </citation>
    <scope>NUCLEOTIDE SEQUENCE [LARGE SCALE GENOMIC DNA]</scope>
    <source>
        <strain evidence="7">SURF_5</strain>
    </source>
</reference>
<dbReference type="PANTHER" id="PTHR32329:SF2">
    <property type="entry name" value="BIFUNCTIONAL PROTEIN [INCLUDES 2-HYDROXYACYL-COA DEHYDRATASE (N-TER) AND ITS ACTIVATOR DOMAIN (C_TERM)"/>
    <property type="match status" value="1"/>
</dbReference>
<dbReference type="EMBL" id="QZKU01000091">
    <property type="protein sequence ID" value="RJP19370.1"/>
    <property type="molecule type" value="Genomic_DNA"/>
</dbReference>
<evidence type="ECO:0000256" key="4">
    <source>
        <dbReference type="ARBA" id="ARBA00023004"/>
    </source>
</evidence>
<dbReference type="Proteomes" id="UP000265882">
    <property type="component" value="Unassembled WGS sequence"/>
</dbReference>